<dbReference type="EMBL" id="JACGCM010000971">
    <property type="protein sequence ID" value="KAF6163661.1"/>
    <property type="molecule type" value="Genomic_DNA"/>
</dbReference>
<feature type="region of interest" description="Disordered" evidence="6">
    <location>
        <begin position="361"/>
        <end position="427"/>
    </location>
</feature>
<evidence type="ECO:0000313" key="9">
    <source>
        <dbReference type="EMBL" id="KAF6163661.1"/>
    </source>
</evidence>
<organism evidence="9 10">
    <name type="scientific">Kingdonia uniflora</name>
    <dbReference type="NCBI Taxonomy" id="39325"/>
    <lineage>
        <taxon>Eukaryota</taxon>
        <taxon>Viridiplantae</taxon>
        <taxon>Streptophyta</taxon>
        <taxon>Embryophyta</taxon>
        <taxon>Tracheophyta</taxon>
        <taxon>Spermatophyta</taxon>
        <taxon>Magnoliopsida</taxon>
        <taxon>Ranunculales</taxon>
        <taxon>Circaeasteraceae</taxon>
        <taxon>Kingdonia</taxon>
    </lineage>
</organism>
<proteinExistence type="inferred from homology"/>
<feature type="transmembrane region" description="Helical" evidence="7">
    <location>
        <begin position="139"/>
        <end position="157"/>
    </location>
</feature>
<accession>A0A7J7N8V4</accession>
<feature type="compositionally biased region" description="Basic and acidic residues" evidence="6">
    <location>
        <begin position="396"/>
        <end position="410"/>
    </location>
</feature>
<name>A0A7J7N8V4_9MAGN</name>
<comment type="subcellular location">
    <subcellularLocation>
        <location evidence="1">Membrane</location>
        <topology evidence="1">Multi-pass membrane protein</topology>
    </subcellularLocation>
</comment>
<dbReference type="GO" id="GO:0022857">
    <property type="term" value="F:transmembrane transporter activity"/>
    <property type="evidence" value="ECO:0007669"/>
    <property type="project" value="InterPro"/>
</dbReference>
<feature type="transmembrane region" description="Helical" evidence="7">
    <location>
        <begin position="188"/>
        <end position="207"/>
    </location>
</feature>
<dbReference type="AlphaFoldDB" id="A0A7J7N8V4"/>
<evidence type="ECO:0000259" key="8">
    <source>
        <dbReference type="Pfam" id="PF00892"/>
    </source>
</evidence>
<evidence type="ECO:0000256" key="2">
    <source>
        <dbReference type="ARBA" id="ARBA00007635"/>
    </source>
</evidence>
<dbReference type="InterPro" id="IPR000620">
    <property type="entry name" value="EamA_dom"/>
</dbReference>
<feature type="transmembrane region" description="Helical" evidence="7">
    <location>
        <begin position="12"/>
        <end position="35"/>
    </location>
</feature>
<keyword evidence="10" id="KW-1185">Reference proteome</keyword>
<protein>
    <recommendedName>
        <fullName evidence="8">EamA domain-containing protein</fullName>
    </recommendedName>
</protein>
<dbReference type="Proteomes" id="UP000541444">
    <property type="component" value="Unassembled WGS sequence"/>
</dbReference>
<feature type="domain" description="EamA" evidence="8">
    <location>
        <begin position="188"/>
        <end position="327"/>
    </location>
</feature>
<dbReference type="InterPro" id="IPR030184">
    <property type="entry name" value="WAT1-related"/>
</dbReference>
<evidence type="ECO:0000256" key="4">
    <source>
        <dbReference type="ARBA" id="ARBA00022989"/>
    </source>
</evidence>
<dbReference type="OrthoDB" id="1728340at2759"/>
<feature type="domain" description="EamA" evidence="8">
    <location>
        <begin position="14"/>
        <end position="155"/>
    </location>
</feature>
<dbReference type="InterPro" id="IPR037185">
    <property type="entry name" value="EmrE-like"/>
</dbReference>
<keyword evidence="3 7" id="KW-0812">Transmembrane</keyword>
<gene>
    <name evidence="9" type="ORF">GIB67_036121</name>
</gene>
<evidence type="ECO:0000256" key="5">
    <source>
        <dbReference type="ARBA" id="ARBA00023136"/>
    </source>
</evidence>
<sequence>MGFDICNIFHGLKPMLVMMVVQFSFAGVNVFYKLAINDGMSMRVMVAYRYIFATVVIGPIAFFVERNIRPKLTWMVVFQAFLCGLFGGTLVQNLYVASLHLTSATFASAMCNLIPAVTFIMAMACGLEKLGIRHTGGKAKVLGTLIGIGGAMLLTFYKGIEIKIWSTDALHIHNSQGGGHTIDSSNRLWGAFLALCSCLSFSTWLIIQTKMSARYPCCMSSTILMCSMGAIQATVYALCVDQDMALWKLGWNIRLLSVSFSGVMGSGLTVALIAWCVNVRGPVFVSVFNPLMLVLVAIAGAVLLDERLHLGTILGAALIVFGLYMVLWGKANEMKRLTQLVPAKSSPLDQSPGLIEVVITPSSPSSTAHSDNRNATSTTTTRKIDQNNTEITSSHNFEKSESREISKSEFDDSEEGEEVSSAFTVMR</sequence>
<keyword evidence="5 7" id="KW-0472">Membrane</keyword>
<feature type="transmembrane region" description="Helical" evidence="7">
    <location>
        <begin position="258"/>
        <end position="277"/>
    </location>
</feature>
<feature type="compositionally biased region" description="Polar residues" evidence="6">
    <location>
        <begin position="361"/>
        <end position="395"/>
    </location>
</feature>
<feature type="transmembrane region" description="Helical" evidence="7">
    <location>
        <begin position="47"/>
        <end position="64"/>
    </location>
</feature>
<dbReference type="GO" id="GO:0016020">
    <property type="term" value="C:membrane"/>
    <property type="evidence" value="ECO:0007669"/>
    <property type="project" value="UniProtKB-SubCell"/>
</dbReference>
<evidence type="ECO:0000256" key="7">
    <source>
        <dbReference type="SAM" id="Phobius"/>
    </source>
</evidence>
<feature type="transmembrane region" description="Helical" evidence="7">
    <location>
        <begin position="219"/>
        <end position="238"/>
    </location>
</feature>
<dbReference type="PANTHER" id="PTHR31218">
    <property type="entry name" value="WAT1-RELATED PROTEIN"/>
    <property type="match status" value="1"/>
</dbReference>
<feature type="transmembrane region" description="Helical" evidence="7">
    <location>
        <begin position="76"/>
        <end position="95"/>
    </location>
</feature>
<evidence type="ECO:0000256" key="6">
    <source>
        <dbReference type="SAM" id="MobiDB-lite"/>
    </source>
</evidence>
<comment type="caution">
    <text evidence="9">The sequence shown here is derived from an EMBL/GenBank/DDBJ whole genome shotgun (WGS) entry which is preliminary data.</text>
</comment>
<keyword evidence="4 7" id="KW-1133">Transmembrane helix</keyword>
<feature type="transmembrane region" description="Helical" evidence="7">
    <location>
        <begin position="107"/>
        <end position="127"/>
    </location>
</feature>
<reference evidence="9 10" key="1">
    <citation type="journal article" date="2020" name="IScience">
        <title>Genome Sequencing of the Endangered Kingdonia uniflora (Circaeasteraceae, Ranunculales) Reveals Potential Mechanisms of Evolutionary Specialization.</title>
        <authorList>
            <person name="Sun Y."/>
            <person name="Deng T."/>
            <person name="Zhang A."/>
            <person name="Moore M.J."/>
            <person name="Landis J.B."/>
            <person name="Lin N."/>
            <person name="Zhang H."/>
            <person name="Zhang X."/>
            <person name="Huang J."/>
            <person name="Zhang X."/>
            <person name="Sun H."/>
            <person name="Wang H."/>
        </authorList>
    </citation>
    <scope>NUCLEOTIDE SEQUENCE [LARGE SCALE GENOMIC DNA]</scope>
    <source>
        <strain evidence="9">TB1705</strain>
        <tissue evidence="9">Leaf</tissue>
    </source>
</reference>
<dbReference type="SUPFAM" id="SSF103481">
    <property type="entry name" value="Multidrug resistance efflux transporter EmrE"/>
    <property type="match status" value="2"/>
</dbReference>
<comment type="similarity">
    <text evidence="2">Belongs to the drug/metabolite transporter (DMT) superfamily. Plant drug/metabolite exporter (P-DME) (TC 2.A.7.4) family.</text>
</comment>
<evidence type="ECO:0000256" key="3">
    <source>
        <dbReference type="ARBA" id="ARBA00022692"/>
    </source>
</evidence>
<feature type="transmembrane region" description="Helical" evidence="7">
    <location>
        <begin position="284"/>
        <end position="304"/>
    </location>
</feature>
<feature type="transmembrane region" description="Helical" evidence="7">
    <location>
        <begin position="310"/>
        <end position="329"/>
    </location>
</feature>
<dbReference type="Pfam" id="PF00892">
    <property type="entry name" value="EamA"/>
    <property type="match status" value="2"/>
</dbReference>
<evidence type="ECO:0000313" key="10">
    <source>
        <dbReference type="Proteomes" id="UP000541444"/>
    </source>
</evidence>
<evidence type="ECO:0000256" key="1">
    <source>
        <dbReference type="ARBA" id="ARBA00004141"/>
    </source>
</evidence>